<organism evidence="1">
    <name type="scientific">marine sediment metagenome</name>
    <dbReference type="NCBI Taxonomy" id="412755"/>
    <lineage>
        <taxon>unclassified sequences</taxon>
        <taxon>metagenomes</taxon>
        <taxon>ecological metagenomes</taxon>
    </lineage>
</organism>
<dbReference type="AlphaFoldDB" id="A0A0F9TI85"/>
<protein>
    <submittedName>
        <fullName evidence="1">Uncharacterized protein</fullName>
    </submittedName>
</protein>
<proteinExistence type="predicted"/>
<feature type="non-terminal residue" evidence="1">
    <location>
        <position position="206"/>
    </location>
</feature>
<sequence length="206" mass="22649">MSAQYESRALKSHGCPVGDWAMYGNSSWEDYNDGKHDPELTPEVKVALEVAEKNTSGRSIQVRNEFSYGSHLRKPLDGITLHKSNIIRHIIALKFGGYPLHEAFDDAAVKFEILPNTIEKYFYHHADAVKLAKAEHLEFALEDFHSNLISGNAMLSESVPLAVRTLTEVMKDSKASANVRAKTAIAVLKMSGVGAPKNSTPPEDAA</sequence>
<name>A0A0F9TI85_9ZZZZ</name>
<accession>A0A0F9TI85</accession>
<reference evidence="1" key="1">
    <citation type="journal article" date="2015" name="Nature">
        <title>Complex archaea that bridge the gap between prokaryotes and eukaryotes.</title>
        <authorList>
            <person name="Spang A."/>
            <person name="Saw J.H."/>
            <person name="Jorgensen S.L."/>
            <person name="Zaremba-Niedzwiedzka K."/>
            <person name="Martijn J."/>
            <person name="Lind A.E."/>
            <person name="van Eijk R."/>
            <person name="Schleper C."/>
            <person name="Guy L."/>
            <person name="Ettema T.J."/>
        </authorList>
    </citation>
    <scope>NUCLEOTIDE SEQUENCE</scope>
</reference>
<dbReference type="EMBL" id="LAZR01000254">
    <property type="protein sequence ID" value="KKN78944.1"/>
    <property type="molecule type" value="Genomic_DNA"/>
</dbReference>
<evidence type="ECO:0000313" key="1">
    <source>
        <dbReference type="EMBL" id="KKN78944.1"/>
    </source>
</evidence>
<comment type="caution">
    <text evidence="1">The sequence shown here is derived from an EMBL/GenBank/DDBJ whole genome shotgun (WGS) entry which is preliminary data.</text>
</comment>
<gene>
    <name evidence="1" type="ORF">LCGC14_0344190</name>
</gene>